<dbReference type="InterPro" id="IPR036237">
    <property type="entry name" value="Xyl_isomerase-like_sf"/>
</dbReference>
<proteinExistence type="predicted"/>
<dbReference type="AlphaFoldDB" id="A0A381Q4C3"/>
<reference evidence="2" key="1">
    <citation type="submission" date="2018-05" db="EMBL/GenBank/DDBJ databases">
        <authorList>
            <person name="Lanie J.A."/>
            <person name="Ng W.-L."/>
            <person name="Kazmierczak K.M."/>
            <person name="Andrzejewski T.M."/>
            <person name="Davidsen T.M."/>
            <person name="Wayne K.J."/>
            <person name="Tettelin H."/>
            <person name="Glass J.I."/>
            <person name="Rusch D."/>
            <person name="Podicherti R."/>
            <person name="Tsui H.-C.T."/>
            <person name="Winkler M.E."/>
        </authorList>
    </citation>
    <scope>NUCLEOTIDE SEQUENCE</scope>
</reference>
<dbReference type="Gene3D" id="3.20.20.150">
    <property type="entry name" value="Divalent-metal-dependent TIM barrel enzymes"/>
    <property type="match status" value="1"/>
</dbReference>
<dbReference type="InterPro" id="IPR013022">
    <property type="entry name" value="Xyl_isomerase-like_TIM-brl"/>
</dbReference>
<accession>A0A381Q4C3</accession>
<protein>
    <recommendedName>
        <fullName evidence="1">Xylose isomerase-like TIM barrel domain-containing protein</fullName>
    </recommendedName>
</protein>
<dbReference type="InterPro" id="IPR050312">
    <property type="entry name" value="IolE/XylAMocC-like"/>
</dbReference>
<evidence type="ECO:0000313" key="2">
    <source>
        <dbReference type="EMBL" id="SUZ73778.1"/>
    </source>
</evidence>
<dbReference type="Pfam" id="PF01261">
    <property type="entry name" value="AP_endonuc_2"/>
    <property type="match status" value="1"/>
</dbReference>
<organism evidence="2">
    <name type="scientific">marine metagenome</name>
    <dbReference type="NCBI Taxonomy" id="408172"/>
    <lineage>
        <taxon>unclassified sequences</taxon>
        <taxon>metagenomes</taxon>
        <taxon>ecological metagenomes</taxon>
    </lineage>
</organism>
<dbReference type="SUPFAM" id="SSF51658">
    <property type="entry name" value="Xylose isomerase-like"/>
    <property type="match status" value="1"/>
</dbReference>
<evidence type="ECO:0000259" key="1">
    <source>
        <dbReference type="Pfam" id="PF01261"/>
    </source>
</evidence>
<feature type="domain" description="Xylose isomerase-like TIM barrel" evidence="1">
    <location>
        <begin position="29"/>
        <end position="320"/>
    </location>
</feature>
<sequence>MKTIKGPAIFLAQFASDDSPFKSLDEIGAWAAKLGFKGVQIPSWDTRLFDLTLAAESQNYCDEVKATLAKYDIEITELSTHLQGQLVAVHPAYDEMFDGFAAKEVRGNPKARTDWAMQQMFNAAKASLQLGLTNHASFSGALAWPYFYPWPQRPAGLVETAFDELAKRWLPILNAFDDAGVNIGFEIHPGEDLHDGITFEMFLERVNNHARCNILFDPSHFVLQQLDYLAFMDEYRDRIKLVHIKDAEFNPTAKQGVYGGYQSWIDRAGRFRSLGDGQVDFKGIFSKLAAHDFDGWAVLEWECCLKHQEDGAREGAEFICDHIIHVAENAFDDFANAGTDEAANKRILGVK</sequence>
<dbReference type="PANTHER" id="PTHR12110:SF21">
    <property type="entry name" value="XYLOSE ISOMERASE-LIKE TIM BARREL DOMAIN-CONTAINING PROTEIN"/>
    <property type="match status" value="1"/>
</dbReference>
<name>A0A381Q4C3_9ZZZZ</name>
<dbReference type="PANTHER" id="PTHR12110">
    <property type="entry name" value="HYDROXYPYRUVATE ISOMERASE"/>
    <property type="match status" value="1"/>
</dbReference>
<dbReference type="EMBL" id="UINC01001190">
    <property type="protein sequence ID" value="SUZ73778.1"/>
    <property type="molecule type" value="Genomic_DNA"/>
</dbReference>
<gene>
    <name evidence="2" type="ORF">METZ01_LOCUS26632</name>
</gene>